<comment type="similarity">
    <text evidence="7">Belongs to the class-I aminoacyl-tRNA synthetase family.</text>
</comment>
<keyword evidence="1" id="KW-0963">Cytoplasm</keyword>
<evidence type="ECO:0000256" key="5">
    <source>
        <dbReference type="ARBA" id="ARBA00022917"/>
    </source>
</evidence>
<dbReference type="InterPro" id="IPR020058">
    <property type="entry name" value="Glu/Gln-tRNA-synth_Ib_cat-dom"/>
</dbReference>
<feature type="domain" description="Glutamyl/glutaminyl-tRNA synthetase class Ib anti-codon binding" evidence="9">
    <location>
        <begin position="165"/>
        <end position="240"/>
    </location>
</feature>
<comment type="caution">
    <text evidence="10">The sequence shown here is derived from an EMBL/GenBank/DDBJ whole genome shotgun (WGS) entry which is preliminary data.</text>
</comment>
<feature type="domain" description="Glutamyl/glutaminyl-tRNA synthetase class Ib catalytic" evidence="8">
    <location>
        <begin position="1"/>
        <end position="162"/>
    </location>
</feature>
<gene>
    <name evidence="10" type="ORF">TPAB3V08_LOCUS3727</name>
</gene>
<dbReference type="Pfam" id="PF00749">
    <property type="entry name" value="tRNA-synt_1c"/>
    <property type="match status" value="1"/>
</dbReference>
<evidence type="ECO:0000313" key="11">
    <source>
        <dbReference type="Proteomes" id="UP001153148"/>
    </source>
</evidence>
<dbReference type="Proteomes" id="UP001153148">
    <property type="component" value="Unassembled WGS sequence"/>
</dbReference>
<sequence>MKQGTALGQKCCVRAKIDMSSPNGCLRDPTIYRCTRPTTLLVPYVDSIEGVTHCLRTMEYHDRDDQFYWFIEALGLRKPHIWEYSRLNMTNTVLSKRKLTWFVDEGLVDGWDDPRFPTVRGVLRRGMTVEGLKQFIIAQGSSRSVVVMEWDKIWAFNKKVIDPVAPRYTAVEYEEPVPVLVRGMAEEPQVTAKHPKNPEVGNKTVWVGPRVLIDRADAETLVEGQNTTFINWGNLLIKKINSV</sequence>
<accession>A0ABN7NT36</accession>
<evidence type="ECO:0000259" key="8">
    <source>
        <dbReference type="Pfam" id="PF00749"/>
    </source>
</evidence>
<dbReference type="Gene3D" id="3.40.50.620">
    <property type="entry name" value="HUPs"/>
    <property type="match status" value="1"/>
</dbReference>
<proteinExistence type="inferred from homology"/>
<dbReference type="SUPFAM" id="SSF52374">
    <property type="entry name" value="Nucleotidylyl transferase"/>
    <property type="match status" value="1"/>
</dbReference>
<evidence type="ECO:0000256" key="3">
    <source>
        <dbReference type="ARBA" id="ARBA00022741"/>
    </source>
</evidence>
<organism evidence="10 11">
    <name type="scientific">Timema podura</name>
    <name type="common">Walking stick</name>
    <dbReference type="NCBI Taxonomy" id="61482"/>
    <lineage>
        <taxon>Eukaryota</taxon>
        <taxon>Metazoa</taxon>
        <taxon>Ecdysozoa</taxon>
        <taxon>Arthropoda</taxon>
        <taxon>Hexapoda</taxon>
        <taxon>Insecta</taxon>
        <taxon>Pterygota</taxon>
        <taxon>Neoptera</taxon>
        <taxon>Polyneoptera</taxon>
        <taxon>Phasmatodea</taxon>
        <taxon>Timematodea</taxon>
        <taxon>Timematoidea</taxon>
        <taxon>Timematidae</taxon>
        <taxon>Timema</taxon>
    </lineage>
</organism>
<dbReference type="InterPro" id="IPR050132">
    <property type="entry name" value="Gln/Glu-tRNA_Ligase"/>
</dbReference>
<evidence type="ECO:0000256" key="7">
    <source>
        <dbReference type="RuleBase" id="RU363037"/>
    </source>
</evidence>
<keyword evidence="6 7" id="KW-0030">Aminoacyl-tRNA synthetase</keyword>
<protein>
    <submittedName>
        <fullName evidence="10">Uncharacterized protein</fullName>
    </submittedName>
</protein>
<keyword evidence="4 7" id="KW-0067">ATP-binding</keyword>
<name>A0ABN7NT36_TIMPD</name>
<keyword evidence="3 7" id="KW-0547">Nucleotide-binding</keyword>
<dbReference type="InterPro" id="IPR014729">
    <property type="entry name" value="Rossmann-like_a/b/a_fold"/>
</dbReference>
<dbReference type="PANTHER" id="PTHR43097">
    <property type="entry name" value="GLUTAMINE-TRNA LIGASE"/>
    <property type="match status" value="1"/>
</dbReference>
<evidence type="ECO:0000256" key="6">
    <source>
        <dbReference type="ARBA" id="ARBA00023146"/>
    </source>
</evidence>
<dbReference type="PANTHER" id="PTHR43097:SF5">
    <property type="entry name" value="GLUTAMATE--TRNA LIGASE"/>
    <property type="match status" value="1"/>
</dbReference>
<keyword evidence="5 7" id="KW-0648">Protein biosynthesis</keyword>
<evidence type="ECO:0000256" key="4">
    <source>
        <dbReference type="ARBA" id="ARBA00022840"/>
    </source>
</evidence>
<dbReference type="InterPro" id="IPR020059">
    <property type="entry name" value="Glu/Gln-tRNA-synth_Ib_codon-bd"/>
</dbReference>
<dbReference type="SUPFAM" id="SSF50715">
    <property type="entry name" value="Ribosomal protein L25-like"/>
    <property type="match status" value="1"/>
</dbReference>
<keyword evidence="11" id="KW-1185">Reference proteome</keyword>
<evidence type="ECO:0000256" key="1">
    <source>
        <dbReference type="ARBA" id="ARBA00022490"/>
    </source>
</evidence>
<dbReference type="InterPro" id="IPR011035">
    <property type="entry name" value="Ribosomal_bL25/Gln-tRNA_synth"/>
</dbReference>
<evidence type="ECO:0000313" key="10">
    <source>
        <dbReference type="EMBL" id="CAG2056742.1"/>
    </source>
</evidence>
<dbReference type="EMBL" id="CAJPIN010004281">
    <property type="protein sequence ID" value="CAG2056742.1"/>
    <property type="molecule type" value="Genomic_DNA"/>
</dbReference>
<dbReference type="Pfam" id="PF03950">
    <property type="entry name" value="tRNA-synt_1c_C"/>
    <property type="match status" value="1"/>
</dbReference>
<evidence type="ECO:0000256" key="2">
    <source>
        <dbReference type="ARBA" id="ARBA00022598"/>
    </source>
</evidence>
<evidence type="ECO:0000259" key="9">
    <source>
        <dbReference type="Pfam" id="PF03950"/>
    </source>
</evidence>
<keyword evidence="2 7" id="KW-0436">Ligase</keyword>
<reference evidence="10" key="1">
    <citation type="submission" date="2021-03" db="EMBL/GenBank/DDBJ databases">
        <authorList>
            <person name="Tran Van P."/>
        </authorList>
    </citation>
    <scope>NUCLEOTIDE SEQUENCE</scope>
</reference>